<dbReference type="PANTHER" id="PTHR10459">
    <property type="entry name" value="DNA LIGASE"/>
    <property type="match status" value="1"/>
</dbReference>
<proteinExistence type="predicted"/>
<dbReference type="EC" id="2.4.2.-" evidence="5"/>
<protein>
    <recommendedName>
        <fullName evidence="5">Poly [ADP-ribose] polymerase</fullName>
        <shortName evidence="5">PARP</shortName>
        <ecNumber evidence="5">2.4.2.-</ecNumber>
    </recommendedName>
</protein>
<feature type="domain" description="PARP catalytic" evidence="6">
    <location>
        <begin position="1"/>
        <end position="107"/>
    </location>
</feature>
<dbReference type="AlphaFoldDB" id="A0ABC8U5H7"/>
<reference evidence="7 8" key="1">
    <citation type="submission" date="2024-02" db="EMBL/GenBank/DDBJ databases">
        <authorList>
            <person name="Vignale AGUSTIN F."/>
            <person name="Sosa J E."/>
            <person name="Modenutti C."/>
        </authorList>
    </citation>
    <scope>NUCLEOTIDE SEQUENCE [LARGE SCALE GENOMIC DNA]</scope>
</reference>
<name>A0ABC8U5H7_9AQUA</name>
<dbReference type="InterPro" id="IPR050800">
    <property type="entry name" value="ARTD/PARP"/>
</dbReference>
<keyword evidence="3 5" id="KW-0520">NAD</keyword>
<evidence type="ECO:0000259" key="6">
    <source>
        <dbReference type="PROSITE" id="PS51059"/>
    </source>
</evidence>
<comment type="catalytic activity">
    <reaction evidence="4">
        <text>NAD(+) + (ADP-D-ribosyl)n-acceptor = nicotinamide + (ADP-D-ribosyl)n+1-acceptor + H(+).</text>
        <dbReference type="EC" id="2.4.2.30"/>
    </reaction>
</comment>
<evidence type="ECO:0000256" key="3">
    <source>
        <dbReference type="ARBA" id="ARBA00023027"/>
    </source>
</evidence>
<dbReference type="Proteomes" id="UP001642360">
    <property type="component" value="Unassembled WGS sequence"/>
</dbReference>
<accession>A0ABC8U5H7</accession>
<evidence type="ECO:0000256" key="4">
    <source>
        <dbReference type="ARBA" id="ARBA00033987"/>
    </source>
</evidence>
<evidence type="ECO:0000256" key="2">
    <source>
        <dbReference type="ARBA" id="ARBA00022679"/>
    </source>
</evidence>
<gene>
    <name evidence="7" type="ORF">ILEXP_LOCUS45130</name>
</gene>
<dbReference type="EMBL" id="CAUOFW020006591">
    <property type="protein sequence ID" value="CAK9175338.1"/>
    <property type="molecule type" value="Genomic_DNA"/>
</dbReference>
<evidence type="ECO:0000256" key="5">
    <source>
        <dbReference type="RuleBase" id="RU362114"/>
    </source>
</evidence>
<dbReference type="SUPFAM" id="SSF56399">
    <property type="entry name" value="ADP-ribosylation"/>
    <property type="match status" value="1"/>
</dbReference>
<keyword evidence="1 5" id="KW-0328">Glycosyltransferase</keyword>
<dbReference type="GO" id="GO:0003950">
    <property type="term" value="F:NAD+ poly-ADP-ribosyltransferase activity"/>
    <property type="evidence" value="ECO:0007669"/>
    <property type="project" value="UniProtKB-UniRule"/>
</dbReference>
<dbReference type="PROSITE" id="PS51059">
    <property type="entry name" value="PARP_CATALYTIC"/>
    <property type="match status" value="1"/>
</dbReference>
<organism evidence="7 8">
    <name type="scientific">Ilex paraguariensis</name>
    <name type="common">yerba mate</name>
    <dbReference type="NCBI Taxonomy" id="185542"/>
    <lineage>
        <taxon>Eukaryota</taxon>
        <taxon>Viridiplantae</taxon>
        <taxon>Streptophyta</taxon>
        <taxon>Embryophyta</taxon>
        <taxon>Tracheophyta</taxon>
        <taxon>Spermatophyta</taxon>
        <taxon>Magnoliopsida</taxon>
        <taxon>eudicotyledons</taxon>
        <taxon>Gunneridae</taxon>
        <taxon>Pentapetalae</taxon>
        <taxon>asterids</taxon>
        <taxon>campanulids</taxon>
        <taxon>Aquifoliales</taxon>
        <taxon>Aquifoliaceae</taxon>
        <taxon>Ilex</taxon>
    </lineage>
</organism>
<evidence type="ECO:0000256" key="1">
    <source>
        <dbReference type="ARBA" id="ARBA00022676"/>
    </source>
</evidence>
<comment type="caution">
    <text evidence="7">The sequence shown here is derived from an EMBL/GenBank/DDBJ whole genome shotgun (WGS) entry which is preliminary data.</text>
</comment>
<keyword evidence="2 5" id="KW-0808">Transferase</keyword>
<evidence type="ECO:0000313" key="7">
    <source>
        <dbReference type="EMBL" id="CAK9175338.1"/>
    </source>
</evidence>
<dbReference type="Gene3D" id="3.90.228.10">
    <property type="match status" value="1"/>
</dbReference>
<dbReference type="PANTHER" id="PTHR10459:SF60">
    <property type="entry name" value="POLY [ADP-RIBOSE] POLYMERASE 2"/>
    <property type="match status" value="1"/>
</dbReference>
<evidence type="ECO:0000313" key="8">
    <source>
        <dbReference type="Proteomes" id="UP001642360"/>
    </source>
</evidence>
<sequence length="121" mass="13681">MLTSNANRREDEESTKEVVWNCTDYNADKLPEGKLRKLSTKGVDSTAPDFSEVQTLEDGVVVPLGKPKEQRGPKGSLLYNEYIVYNVDQIRMRYIIQHNIDQIQLESFNNSGPLQVPTAVP</sequence>
<dbReference type="Pfam" id="PF00644">
    <property type="entry name" value="PARP"/>
    <property type="match status" value="1"/>
</dbReference>
<dbReference type="InterPro" id="IPR012317">
    <property type="entry name" value="Poly(ADP-ribose)pol_cat_dom"/>
</dbReference>
<keyword evidence="8" id="KW-1185">Reference proteome</keyword>